<name>A0A392PEW7_9FABA</name>
<evidence type="ECO:0000256" key="1">
    <source>
        <dbReference type="SAM" id="MobiDB-lite"/>
    </source>
</evidence>
<evidence type="ECO:0000313" key="2">
    <source>
        <dbReference type="EMBL" id="MCI09856.1"/>
    </source>
</evidence>
<keyword evidence="3" id="KW-1185">Reference proteome</keyword>
<accession>A0A392PEW7</accession>
<sequence length="107" mass="12639">YCRYHKAHGHVTEECIHLKDAFEILIRDEHLKQFVKRKDNPRPEPREASAVEEEKPTAGEQEVKQVAMCISRPEDFFIPEDVSAEIAALSRWENFPQAIYGYIRWRI</sequence>
<organism evidence="2 3">
    <name type="scientific">Trifolium medium</name>
    <dbReference type="NCBI Taxonomy" id="97028"/>
    <lineage>
        <taxon>Eukaryota</taxon>
        <taxon>Viridiplantae</taxon>
        <taxon>Streptophyta</taxon>
        <taxon>Embryophyta</taxon>
        <taxon>Tracheophyta</taxon>
        <taxon>Spermatophyta</taxon>
        <taxon>Magnoliopsida</taxon>
        <taxon>eudicotyledons</taxon>
        <taxon>Gunneridae</taxon>
        <taxon>Pentapetalae</taxon>
        <taxon>rosids</taxon>
        <taxon>fabids</taxon>
        <taxon>Fabales</taxon>
        <taxon>Fabaceae</taxon>
        <taxon>Papilionoideae</taxon>
        <taxon>50 kb inversion clade</taxon>
        <taxon>NPAAA clade</taxon>
        <taxon>Hologalegina</taxon>
        <taxon>IRL clade</taxon>
        <taxon>Trifolieae</taxon>
        <taxon>Trifolium</taxon>
    </lineage>
</organism>
<evidence type="ECO:0000313" key="3">
    <source>
        <dbReference type="Proteomes" id="UP000265520"/>
    </source>
</evidence>
<dbReference type="AlphaFoldDB" id="A0A392PEW7"/>
<dbReference type="Proteomes" id="UP000265520">
    <property type="component" value="Unassembled WGS sequence"/>
</dbReference>
<reference evidence="2 3" key="1">
    <citation type="journal article" date="2018" name="Front. Plant Sci.">
        <title>Red Clover (Trifolium pratense) and Zigzag Clover (T. medium) - A Picture of Genomic Similarities and Differences.</title>
        <authorList>
            <person name="Dluhosova J."/>
            <person name="Istvanek J."/>
            <person name="Nedelnik J."/>
            <person name="Repkova J."/>
        </authorList>
    </citation>
    <scope>NUCLEOTIDE SEQUENCE [LARGE SCALE GENOMIC DNA]</scope>
    <source>
        <strain evidence="3">cv. 10/8</strain>
        <tissue evidence="2">Leaf</tissue>
    </source>
</reference>
<dbReference type="EMBL" id="LXQA010074129">
    <property type="protein sequence ID" value="MCI09856.1"/>
    <property type="molecule type" value="Genomic_DNA"/>
</dbReference>
<proteinExistence type="predicted"/>
<feature type="region of interest" description="Disordered" evidence="1">
    <location>
        <begin position="36"/>
        <end position="62"/>
    </location>
</feature>
<protein>
    <submittedName>
        <fullName evidence="2">Uncharacterized protein</fullName>
    </submittedName>
</protein>
<comment type="caution">
    <text evidence="2">The sequence shown here is derived from an EMBL/GenBank/DDBJ whole genome shotgun (WGS) entry which is preliminary data.</text>
</comment>
<feature type="non-terminal residue" evidence="2">
    <location>
        <position position="1"/>
    </location>
</feature>